<evidence type="ECO:0000313" key="6">
    <source>
        <dbReference type="EMBL" id="RWS28361.1"/>
    </source>
</evidence>
<feature type="compositionally biased region" description="Polar residues" evidence="4">
    <location>
        <begin position="1"/>
        <end position="10"/>
    </location>
</feature>
<evidence type="ECO:0000256" key="3">
    <source>
        <dbReference type="ARBA" id="ARBA00023054"/>
    </source>
</evidence>
<dbReference type="PANTHER" id="PTHR21680">
    <property type="entry name" value="COILED-COIL DOMAIN-CONTAINING PROTEIN 124"/>
    <property type="match status" value="1"/>
</dbReference>
<reference evidence="6 7" key="1">
    <citation type="journal article" date="2018" name="Gigascience">
        <title>Genomes of trombidid mites reveal novel predicted allergens and laterally-transferred genes associated with secondary metabolism.</title>
        <authorList>
            <person name="Dong X."/>
            <person name="Chaisiri K."/>
            <person name="Xia D."/>
            <person name="Armstrong S.D."/>
            <person name="Fang Y."/>
            <person name="Donnelly M.J."/>
            <person name="Kadowaki T."/>
            <person name="McGarry J.W."/>
            <person name="Darby A.C."/>
            <person name="Makepeace B.L."/>
        </authorList>
    </citation>
    <scope>NUCLEOTIDE SEQUENCE [LARGE SCALE GENOMIC DNA]</scope>
    <source>
        <strain evidence="6">UoL-UT</strain>
    </source>
</reference>
<accession>A0A443SLF1</accession>
<feature type="domain" description="Coiled-coil" evidence="5">
    <location>
        <begin position="118"/>
        <end position="199"/>
    </location>
</feature>
<evidence type="ECO:0000256" key="2">
    <source>
        <dbReference type="ARBA" id="ARBA00008296"/>
    </source>
</evidence>
<dbReference type="STRING" id="299467.A0A443SLF1"/>
<evidence type="ECO:0000259" key="5">
    <source>
        <dbReference type="Pfam" id="PF06244"/>
    </source>
</evidence>
<comment type="subcellular location">
    <subcellularLocation>
        <location evidence="1">Midbody</location>
    </subcellularLocation>
</comment>
<dbReference type="Proteomes" id="UP000288716">
    <property type="component" value="Unassembled WGS sequence"/>
</dbReference>
<dbReference type="PANTHER" id="PTHR21680:SF0">
    <property type="entry name" value="COILED-COIL DOMAIN-CONTAINING PROTEIN 124"/>
    <property type="match status" value="1"/>
</dbReference>
<dbReference type="GO" id="GO:0006366">
    <property type="term" value="P:transcription by RNA polymerase II"/>
    <property type="evidence" value="ECO:0007669"/>
    <property type="project" value="TreeGrafter"/>
</dbReference>
<name>A0A443SLF1_9ACAR</name>
<protein>
    <recommendedName>
        <fullName evidence="5">Coiled-coil domain-containing protein</fullName>
    </recommendedName>
</protein>
<proteinExistence type="inferred from homology"/>
<evidence type="ECO:0000256" key="4">
    <source>
        <dbReference type="SAM" id="MobiDB-lite"/>
    </source>
</evidence>
<comment type="caution">
    <text evidence="6">The sequence shown here is derived from an EMBL/GenBank/DDBJ whole genome shotgun (WGS) entry which is preliminary data.</text>
</comment>
<dbReference type="AlphaFoldDB" id="A0A443SLF1"/>
<feature type="compositionally biased region" description="Basic and acidic residues" evidence="4">
    <location>
        <begin position="12"/>
        <end position="44"/>
    </location>
</feature>
<dbReference type="SUPFAM" id="SSF47095">
    <property type="entry name" value="HMG-box"/>
    <property type="match status" value="1"/>
</dbReference>
<evidence type="ECO:0000313" key="7">
    <source>
        <dbReference type="Proteomes" id="UP000288716"/>
    </source>
</evidence>
<comment type="similarity">
    <text evidence="2">Belongs to the CCDC124 family.</text>
</comment>
<dbReference type="GO" id="GO:0030496">
    <property type="term" value="C:midbody"/>
    <property type="evidence" value="ECO:0007669"/>
    <property type="project" value="UniProtKB-SubCell"/>
</dbReference>
<keyword evidence="7" id="KW-1185">Reference proteome</keyword>
<gene>
    <name evidence="6" type="ORF">B4U80_05736</name>
</gene>
<feature type="compositionally biased region" description="Basic and acidic residues" evidence="4">
    <location>
        <begin position="51"/>
        <end position="67"/>
    </location>
</feature>
<keyword evidence="3" id="KW-0175">Coiled coil</keyword>
<dbReference type="InterPro" id="IPR010422">
    <property type="entry name" value="Ccdc124/Oxs1"/>
</dbReference>
<dbReference type="VEuPathDB" id="VectorBase:LDEU003679"/>
<dbReference type="GO" id="GO:0005634">
    <property type="term" value="C:nucleus"/>
    <property type="evidence" value="ECO:0007669"/>
    <property type="project" value="TreeGrafter"/>
</dbReference>
<dbReference type="GO" id="GO:0003713">
    <property type="term" value="F:transcription coactivator activity"/>
    <property type="evidence" value="ECO:0007669"/>
    <property type="project" value="TreeGrafter"/>
</dbReference>
<sequence length="208" mass="24421">MPKKLTTNSKAVEARVRKEEKKRAEQDKIEREKEDAFWKDEDKHVMRKANRKEEKEKKRQEVADRKALNKAAYEEEMSSIHGNRAQGMKVTRAQISSVIEKTTTERPKKVVEEPIEENINRELVEGEVARNVTEAISILSVNEGEIDRHPEKRMKAAYLEFEEKNLPLLKQQNPNMRLSQIKQMLKKDWMKSPDNPINKIHVAFNHKP</sequence>
<dbReference type="InterPro" id="IPR054414">
    <property type="entry name" value="Ccdc124/Oxs1_C"/>
</dbReference>
<dbReference type="InterPro" id="IPR036910">
    <property type="entry name" value="HMG_box_dom_sf"/>
</dbReference>
<organism evidence="6 7">
    <name type="scientific">Leptotrombidium deliense</name>
    <dbReference type="NCBI Taxonomy" id="299467"/>
    <lineage>
        <taxon>Eukaryota</taxon>
        <taxon>Metazoa</taxon>
        <taxon>Ecdysozoa</taxon>
        <taxon>Arthropoda</taxon>
        <taxon>Chelicerata</taxon>
        <taxon>Arachnida</taxon>
        <taxon>Acari</taxon>
        <taxon>Acariformes</taxon>
        <taxon>Trombidiformes</taxon>
        <taxon>Prostigmata</taxon>
        <taxon>Anystina</taxon>
        <taxon>Parasitengona</taxon>
        <taxon>Trombiculoidea</taxon>
        <taxon>Trombiculidae</taxon>
        <taxon>Leptotrombidium</taxon>
    </lineage>
</organism>
<dbReference type="Pfam" id="PF06244">
    <property type="entry name" value="Ccdc124"/>
    <property type="match status" value="1"/>
</dbReference>
<feature type="region of interest" description="Disordered" evidence="4">
    <location>
        <begin position="1"/>
        <end position="91"/>
    </location>
</feature>
<evidence type="ECO:0000256" key="1">
    <source>
        <dbReference type="ARBA" id="ARBA00004214"/>
    </source>
</evidence>
<dbReference type="OrthoDB" id="76412at2759"/>
<dbReference type="EMBL" id="NCKV01001429">
    <property type="protein sequence ID" value="RWS28361.1"/>
    <property type="molecule type" value="Genomic_DNA"/>
</dbReference>